<keyword evidence="6" id="KW-1185">Reference proteome</keyword>
<dbReference type="GO" id="GO:0003676">
    <property type="term" value="F:nucleic acid binding"/>
    <property type="evidence" value="ECO:0007669"/>
    <property type="project" value="InterPro"/>
</dbReference>
<dbReference type="EnsemblMetazoa" id="CPIJ000539-RA">
    <property type="protein sequence ID" value="CPIJ000539-PA"/>
    <property type="gene ID" value="CPIJ000539"/>
</dbReference>
<dbReference type="Pfam" id="PF22936">
    <property type="entry name" value="Pol_BBD"/>
    <property type="match status" value="1"/>
</dbReference>
<reference evidence="5" key="2">
    <citation type="submission" date="2021-02" db="UniProtKB">
        <authorList>
            <consortium name="EnsemblMetazoa"/>
        </authorList>
    </citation>
    <scope>IDENTIFICATION</scope>
    <source>
        <strain evidence="5">JHB</strain>
    </source>
</reference>
<dbReference type="SUPFAM" id="SSF57756">
    <property type="entry name" value="Retrovirus zinc finger-like domains"/>
    <property type="match status" value="1"/>
</dbReference>
<dbReference type="KEGG" id="cqu:CpipJ_CPIJ000539"/>
<keyword evidence="1" id="KW-0479">Metal-binding</keyword>
<keyword evidence="1" id="KW-0862">Zinc</keyword>
<keyword evidence="1" id="KW-0863">Zinc-finger</keyword>
<dbReference type="AlphaFoldDB" id="B0W0H5"/>
<dbReference type="Proteomes" id="UP000002320">
    <property type="component" value="Unassembled WGS sequence"/>
</dbReference>
<name>B0W0H5_CULQU</name>
<proteinExistence type="predicted"/>
<dbReference type="InParanoid" id="B0W0H5"/>
<feature type="domain" description="CCHC-type" evidence="3">
    <location>
        <begin position="198"/>
        <end position="211"/>
    </location>
</feature>
<feature type="region of interest" description="Disordered" evidence="2">
    <location>
        <begin position="230"/>
        <end position="258"/>
    </location>
</feature>
<evidence type="ECO:0000313" key="4">
    <source>
        <dbReference type="EMBL" id="EDS39714.1"/>
    </source>
</evidence>
<dbReference type="InterPro" id="IPR054722">
    <property type="entry name" value="PolX-like_BBD"/>
</dbReference>
<reference evidence="4" key="1">
    <citation type="submission" date="2007-03" db="EMBL/GenBank/DDBJ databases">
        <title>Annotation of Culex pipiens quinquefasciatus.</title>
        <authorList>
            <consortium name="The Broad Institute Genome Sequencing Platform"/>
            <person name="Atkinson P.W."/>
            <person name="Hemingway J."/>
            <person name="Christensen B.M."/>
            <person name="Higgs S."/>
            <person name="Kodira C."/>
            <person name="Hannick L."/>
            <person name="Megy K."/>
            <person name="O'Leary S."/>
            <person name="Pearson M."/>
            <person name="Haas B.J."/>
            <person name="Mauceli E."/>
            <person name="Wortman J.R."/>
            <person name="Lee N.H."/>
            <person name="Guigo R."/>
            <person name="Stanke M."/>
            <person name="Alvarado L."/>
            <person name="Amedeo P."/>
            <person name="Antoine C.H."/>
            <person name="Arensburger P."/>
            <person name="Bidwell S.L."/>
            <person name="Crawford M."/>
            <person name="Camaro F."/>
            <person name="Devon K."/>
            <person name="Engels R."/>
            <person name="Hammond M."/>
            <person name="Howarth C."/>
            <person name="Koehrsen M."/>
            <person name="Lawson D."/>
            <person name="Montgomery P."/>
            <person name="Nene V."/>
            <person name="Nusbaum C."/>
            <person name="Puiu D."/>
            <person name="Romero-Severson J."/>
            <person name="Severson D.W."/>
            <person name="Shumway M."/>
            <person name="Sisk P."/>
            <person name="Stolte C."/>
            <person name="Zeng Q."/>
            <person name="Eisenstadt E."/>
            <person name="Fraser-Liggett C."/>
            <person name="Strausberg R."/>
            <person name="Galagan J."/>
            <person name="Birren B."/>
            <person name="Collins F.H."/>
        </authorList>
    </citation>
    <scope>NUCLEOTIDE SEQUENCE [LARGE SCALE GENOMIC DNA]</scope>
    <source>
        <strain evidence="4">JHB</strain>
    </source>
</reference>
<protein>
    <submittedName>
        <fullName evidence="4">Predicted protein</fullName>
    </submittedName>
</protein>
<dbReference type="InterPro" id="IPR001878">
    <property type="entry name" value="Znf_CCHC"/>
</dbReference>
<dbReference type="InterPro" id="IPR036875">
    <property type="entry name" value="Znf_CCHC_sf"/>
</dbReference>
<dbReference type="Gene3D" id="4.10.60.10">
    <property type="entry name" value="Zinc finger, CCHC-type"/>
    <property type="match status" value="1"/>
</dbReference>
<dbReference type="PROSITE" id="PS50158">
    <property type="entry name" value="ZF_CCHC"/>
    <property type="match status" value="1"/>
</dbReference>
<dbReference type="VEuPathDB" id="VectorBase:CPIJ000539"/>
<evidence type="ECO:0000256" key="1">
    <source>
        <dbReference type="PROSITE-ProRule" id="PRU00047"/>
    </source>
</evidence>
<evidence type="ECO:0000313" key="6">
    <source>
        <dbReference type="Proteomes" id="UP000002320"/>
    </source>
</evidence>
<organism>
    <name type="scientific">Culex quinquefasciatus</name>
    <name type="common">Southern house mosquito</name>
    <name type="synonym">Culex pungens</name>
    <dbReference type="NCBI Taxonomy" id="7176"/>
    <lineage>
        <taxon>Eukaryota</taxon>
        <taxon>Metazoa</taxon>
        <taxon>Ecdysozoa</taxon>
        <taxon>Arthropoda</taxon>
        <taxon>Hexapoda</taxon>
        <taxon>Insecta</taxon>
        <taxon>Pterygota</taxon>
        <taxon>Neoptera</taxon>
        <taxon>Endopterygota</taxon>
        <taxon>Diptera</taxon>
        <taxon>Nematocera</taxon>
        <taxon>Culicoidea</taxon>
        <taxon>Culicidae</taxon>
        <taxon>Culicinae</taxon>
        <taxon>Culicini</taxon>
        <taxon>Culex</taxon>
        <taxon>Culex</taxon>
    </lineage>
</organism>
<evidence type="ECO:0000256" key="2">
    <source>
        <dbReference type="SAM" id="MobiDB-lite"/>
    </source>
</evidence>
<evidence type="ECO:0000259" key="3">
    <source>
        <dbReference type="PROSITE" id="PS50158"/>
    </source>
</evidence>
<evidence type="ECO:0000313" key="5">
    <source>
        <dbReference type="EnsemblMetazoa" id="CPIJ000539-PA"/>
    </source>
</evidence>
<gene>
    <name evidence="5" type="primary">6031400</name>
    <name evidence="4" type="ORF">CpipJ_CPIJ000539</name>
</gene>
<dbReference type="GO" id="GO:0008270">
    <property type="term" value="F:zinc ion binding"/>
    <property type="evidence" value="ECO:0007669"/>
    <property type="project" value="UniProtKB-KW"/>
</dbReference>
<accession>B0W0H5</accession>
<sequence>MSDHVSQQQQQRVMLIPTFKWMAPDAKNEYTFWRARLLHCLKQEELLYYLERIPPMEEYADGQGKDKTEELARREKYVRRLKDDNAALSLVMMTIDNKAMNHILNIPYVKLALDKLDNVYNRHSQMKTLLAAIPERYSHIMDALAVLRKNDIGKMTLNEIQGLFLDAEREATAEEESENLAMAAKRLKRRRRLDKIVCYHCGEASHKAKDCFAIKDRKNEERAQFNRFAEAPKSPARKYVQKREPSPMPSTSRKVRFEERELVPEREKFLSGKARREKFQQERANGALVAKPPGEPRTIPMVVDSGATQHMVQEGYQAKDRWAINPILIATAKEGHKIVSKSKGVYKLKLKIVKKKNEIKNNVELYEALIIPKLEYNLLSVSALASLGKRVTFDSREFVALEIKYHPGALATHADGFRGFDSRLTTIEAANGTGRDVPPL</sequence>
<dbReference type="HOGENOM" id="CLU_622968_0_0_1"/>
<dbReference type="EMBL" id="DS231817">
    <property type="protein sequence ID" value="EDS39714.1"/>
    <property type="molecule type" value="Genomic_DNA"/>
</dbReference>